<keyword evidence="1" id="KW-0812">Transmembrane</keyword>
<reference evidence="2" key="2">
    <citation type="submission" date="2023-05" db="EMBL/GenBank/DDBJ databases">
        <authorList>
            <person name="Fouks B."/>
        </authorList>
    </citation>
    <scope>NUCLEOTIDE SEQUENCE</scope>
    <source>
        <strain evidence="2">Stay&amp;Tobe</strain>
        <tissue evidence="2">Testes</tissue>
    </source>
</reference>
<gene>
    <name evidence="2" type="ORF">L9F63_010109</name>
</gene>
<feature type="non-terminal residue" evidence="2">
    <location>
        <position position="69"/>
    </location>
</feature>
<proteinExistence type="predicted"/>
<organism evidence="2 3">
    <name type="scientific">Diploptera punctata</name>
    <name type="common">Pacific beetle cockroach</name>
    <dbReference type="NCBI Taxonomy" id="6984"/>
    <lineage>
        <taxon>Eukaryota</taxon>
        <taxon>Metazoa</taxon>
        <taxon>Ecdysozoa</taxon>
        <taxon>Arthropoda</taxon>
        <taxon>Hexapoda</taxon>
        <taxon>Insecta</taxon>
        <taxon>Pterygota</taxon>
        <taxon>Neoptera</taxon>
        <taxon>Polyneoptera</taxon>
        <taxon>Dictyoptera</taxon>
        <taxon>Blattodea</taxon>
        <taxon>Blaberoidea</taxon>
        <taxon>Blaberidae</taxon>
        <taxon>Diplopterinae</taxon>
        <taxon>Diploptera</taxon>
    </lineage>
</organism>
<protein>
    <submittedName>
        <fullName evidence="2">Uncharacterized protein</fullName>
    </submittedName>
</protein>
<keyword evidence="1" id="KW-1133">Transmembrane helix</keyword>
<evidence type="ECO:0000313" key="3">
    <source>
        <dbReference type="Proteomes" id="UP001233999"/>
    </source>
</evidence>
<evidence type="ECO:0000313" key="2">
    <source>
        <dbReference type="EMBL" id="KAJ9599418.1"/>
    </source>
</evidence>
<accession>A0AAD8AHS7</accession>
<name>A0AAD8AHS7_DIPPU</name>
<dbReference type="EMBL" id="JASPKZ010000812">
    <property type="protein sequence ID" value="KAJ9599418.1"/>
    <property type="molecule type" value="Genomic_DNA"/>
</dbReference>
<feature type="transmembrane region" description="Helical" evidence="1">
    <location>
        <begin position="44"/>
        <end position="66"/>
    </location>
</feature>
<keyword evidence="3" id="KW-1185">Reference proteome</keyword>
<sequence>DAPISSEVEMCVRASVTDIIKFERFYIRSYYRRFCEVVLLTVKIVWPILLSLSLLFLYIHLAYLLYEIV</sequence>
<keyword evidence="1" id="KW-0472">Membrane</keyword>
<feature type="non-terminal residue" evidence="2">
    <location>
        <position position="1"/>
    </location>
</feature>
<dbReference type="AlphaFoldDB" id="A0AAD8AHS7"/>
<reference evidence="2" key="1">
    <citation type="journal article" date="2023" name="IScience">
        <title>Live-bearing cockroach genome reveals convergent evolutionary mechanisms linked to viviparity in insects and beyond.</title>
        <authorList>
            <person name="Fouks B."/>
            <person name="Harrison M.C."/>
            <person name="Mikhailova A.A."/>
            <person name="Marchal E."/>
            <person name="English S."/>
            <person name="Carruthers M."/>
            <person name="Jennings E.C."/>
            <person name="Chiamaka E.L."/>
            <person name="Frigard R.A."/>
            <person name="Pippel M."/>
            <person name="Attardo G.M."/>
            <person name="Benoit J.B."/>
            <person name="Bornberg-Bauer E."/>
            <person name="Tobe S.S."/>
        </authorList>
    </citation>
    <scope>NUCLEOTIDE SEQUENCE</scope>
    <source>
        <strain evidence="2">Stay&amp;Tobe</strain>
    </source>
</reference>
<evidence type="ECO:0000256" key="1">
    <source>
        <dbReference type="SAM" id="Phobius"/>
    </source>
</evidence>
<comment type="caution">
    <text evidence="2">The sequence shown here is derived from an EMBL/GenBank/DDBJ whole genome shotgun (WGS) entry which is preliminary data.</text>
</comment>
<dbReference type="Proteomes" id="UP001233999">
    <property type="component" value="Unassembled WGS sequence"/>
</dbReference>